<dbReference type="Gene3D" id="3.40.1260.10">
    <property type="entry name" value="DsrEFH-like"/>
    <property type="match status" value="1"/>
</dbReference>
<dbReference type="SUPFAM" id="SSF75169">
    <property type="entry name" value="DsrEFH-like"/>
    <property type="match status" value="1"/>
</dbReference>
<keyword evidence="1" id="KW-0732">Signal</keyword>
<sequence length="132" mass="14730">MKRWVGLLLGLFLLVAFPFTNAKAEGSHWVIVISTKEKETAWNALRVADFALKQGAKVSVFLLGEGVKASVIEDETFNVKKALEHFVKEGGKVYACRACLKIHHLKPTETCPVGTRKILYDLISQADRILTF</sequence>
<accession>A0A179D6G6</accession>
<gene>
    <name evidence="2" type="ORF">TDIS_0144</name>
</gene>
<dbReference type="InterPro" id="IPR027396">
    <property type="entry name" value="DsrEFH-like"/>
</dbReference>
<dbReference type="RefSeq" id="WP_161939449.1">
    <property type="nucleotide sequence ID" value="NZ_LWLG01000001.1"/>
</dbReference>
<keyword evidence="3" id="KW-1185">Reference proteome</keyword>
<organism evidence="2 3">
    <name type="scientific">Thermosulfurimonas dismutans</name>
    <dbReference type="NCBI Taxonomy" id="999894"/>
    <lineage>
        <taxon>Bacteria</taxon>
        <taxon>Pseudomonadati</taxon>
        <taxon>Thermodesulfobacteriota</taxon>
        <taxon>Thermodesulfobacteria</taxon>
        <taxon>Thermodesulfobacteriales</taxon>
        <taxon>Thermodesulfobacteriaceae</taxon>
        <taxon>Thermosulfurimonas</taxon>
    </lineage>
</organism>
<dbReference type="Proteomes" id="UP000078390">
    <property type="component" value="Unassembled WGS sequence"/>
</dbReference>
<evidence type="ECO:0000313" key="3">
    <source>
        <dbReference type="Proteomes" id="UP000078390"/>
    </source>
</evidence>
<proteinExistence type="predicted"/>
<feature type="chain" id="PRO_5008100247" evidence="1">
    <location>
        <begin position="23"/>
        <end position="132"/>
    </location>
</feature>
<dbReference type="Pfam" id="PF02635">
    <property type="entry name" value="DsrE"/>
    <property type="match status" value="1"/>
</dbReference>
<dbReference type="InterPro" id="IPR003787">
    <property type="entry name" value="Sulphur_relay_DsrE/F-like"/>
</dbReference>
<protein>
    <submittedName>
        <fullName evidence="2">Uncharacterized protein</fullName>
    </submittedName>
</protein>
<comment type="caution">
    <text evidence="2">The sequence shown here is derived from an EMBL/GenBank/DDBJ whole genome shotgun (WGS) entry which is preliminary data.</text>
</comment>
<feature type="signal peptide" evidence="1">
    <location>
        <begin position="1"/>
        <end position="22"/>
    </location>
</feature>
<name>A0A179D6G6_9BACT</name>
<dbReference type="AlphaFoldDB" id="A0A179D6G6"/>
<evidence type="ECO:0000313" key="2">
    <source>
        <dbReference type="EMBL" id="OAQ21626.1"/>
    </source>
</evidence>
<evidence type="ECO:0000256" key="1">
    <source>
        <dbReference type="SAM" id="SignalP"/>
    </source>
</evidence>
<dbReference type="EMBL" id="LWLG01000001">
    <property type="protein sequence ID" value="OAQ21626.1"/>
    <property type="molecule type" value="Genomic_DNA"/>
</dbReference>
<reference evidence="2 3" key="1">
    <citation type="submission" date="2016-04" db="EMBL/GenBank/DDBJ databases">
        <title>Genome analysis of Thermosulfurimonas dismutans, the first thermophilic sulfur-disproportionating bacterium of the phylum Thermodesulfobacteria.</title>
        <authorList>
            <person name="Mardanov A.V."/>
            <person name="Beletsky A.V."/>
            <person name="Kadnikov V.V."/>
            <person name="Slobodkin A.I."/>
            <person name="Ravin N.V."/>
        </authorList>
    </citation>
    <scope>NUCLEOTIDE SEQUENCE [LARGE SCALE GENOMIC DNA]</scope>
    <source>
        <strain evidence="2 3">S95</strain>
    </source>
</reference>
<dbReference type="STRING" id="999894.TDIS_0144"/>